<feature type="domain" description="DUF6680" evidence="2">
    <location>
        <begin position="12"/>
        <end position="114"/>
    </location>
</feature>
<reference evidence="3 4" key="1">
    <citation type="journal article" date="2016" name="Nat. Commun.">
        <title>Thousands of microbial genomes shed light on interconnected biogeochemical processes in an aquifer system.</title>
        <authorList>
            <person name="Anantharaman K."/>
            <person name="Brown C.T."/>
            <person name="Hug L.A."/>
            <person name="Sharon I."/>
            <person name="Castelle C.J."/>
            <person name="Probst A.J."/>
            <person name="Thomas B.C."/>
            <person name="Singh A."/>
            <person name="Wilkins M.J."/>
            <person name="Karaoz U."/>
            <person name="Brodie E.L."/>
            <person name="Williams K.H."/>
            <person name="Hubbard S.S."/>
            <person name="Banfield J.F."/>
        </authorList>
    </citation>
    <scope>NUCLEOTIDE SEQUENCE [LARGE SCALE GENOMIC DNA]</scope>
</reference>
<evidence type="ECO:0000313" key="3">
    <source>
        <dbReference type="EMBL" id="OGL87302.1"/>
    </source>
</evidence>
<name>A0A1F7V9T1_9BACT</name>
<dbReference type="EMBL" id="MGEP01000021">
    <property type="protein sequence ID" value="OGL87302.1"/>
    <property type="molecule type" value="Genomic_DNA"/>
</dbReference>
<evidence type="ECO:0000313" key="4">
    <source>
        <dbReference type="Proteomes" id="UP000178723"/>
    </source>
</evidence>
<protein>
    <recommendedName>
        <fullName evidence="2">DUF6680 domain-containing protein</fullName>
    </recommendedName>
</protein>
<comment type="caution">
    <text evidence="3">The sequence shown here is derived from an EMBL/GenBank/DDBJ whole genome shotgun (WGS) entry which is preliminary data.</text>
</comment>
<dbReference type="Proteomes" id="UP000178723">
    <property type="component" value="Unassembled WGS sequence"/>
</dbReference>
<accession>A0A1F7V9T1</accession>
<keyword evidence="1" id="KW-1133">Transmembrane helix</keyword>
<keyword evidence="1" id="KW-0472">Membrane</keyword>
<keyword evidence="1" id="KW-0812">Transmembrane</keyword>
<proteinExistence type="predicted"/>
<evidence type="ECO:0000256" key="1">
    <source>
        <dbReference type="SAM" id="Phobius"/>
    </source>
</evidence>
<organism evidence="3 4">
    <name type="scientific">Candidatus Uhrbacteria bacterium RIFCSPLOWO2_02_FULL_48_12</name>
    <dbReference type="NCBI Taxonomy" id="1802407"/>
    <lineage>
        <taxon>Bacteria</taxon>
        <taxon>Candidatus Uhriibacteriota</taxon>
    </lineage>
</organism>
<dbReference type="AlphaFoldDB" id="A0A1F7V9T1"/>
<evidence type="ECO:0000259" key="2">
    <source>
        <dbReference type="Pfam" id="PF20385"/>
    </source>
</evidence>
<dbReference type="Pfam" id="PF20385">
    <property type="entry name" value="DUF6680"/>
    <property type="match status" value="1"/>
</dbReference>
<feature type="transmembrane region" description="Helical" evidence="1">
    <location>
        <begin position="6"/>
        <end position="32"/>
    </location>
</feature>
<dbReference type="InterPro" id="IPR046502">
    <property type="entry name" value="DUF6680"/>
</dbReference>
<sequence length="132" mass="15043">MEIQSLKLTLVLITIISSLISGIIGVVISIIYHRMSENRRSKIDTLKQFVGYRNDLKGEKFTKALNEIFIVFQDSGDVLDKLNKFHEIIVSRQTSLANDKFVDLFKAMCKDLSIDPSKYGESLLIKAFNVKE</sequence>
<gene>
    <name evidence="3" type="ORF">A3I40_01610</name>
</gene>